<evidence type="ECO:0000313" key="1">
    <source>
        <dbReference type="EMBL" id="PZQ96125.1"/>
    </source>
</evidence>
<protein>
    <recommendedName>
        <fullName evidence="3">PRC-barrel domain-containing protein</fullName>
    </recommendedName>
</protein>
<name>A0A2W5SAF3_CERSP</name>
<gene>
    <name evidence="1" type="ORF">DI533_16930</name>
</gene>
<dbReference type="Proteomes" id="UP000248975">
    <property type="component" value="Unassembled WGS sequence"/>
</dbReference>
<reference evidence="1 2" key="1">
    <citation type="submission" date="2017-08" db="EMBL/GenBank/DDBJ databases">
        <title>Infants hospitalized years apart are colonized by the same room-sourced microbial strains.</title>
        <authorList>
            <person name="Brooks B."/>
            <person name="Olm M.R."/>
            <person name="Firek B.A."/>
            <person name="Baker R."/>
            <person name="Thomas B.C."/>
            <person name="Morowitz M.J."/>
            <person name="Banfield J.F."/>
        </authorList>
    </citation>
    <scope>NUCLEOTIDE SEQUENCE [LARGE SCALE GENOMIC DNA]</scope>
    <source>
        <strain evidence="1">S2_003_000_R2_11</strain>
    </source>
</reference>
<dbReference type="EMBL" id="QFQS01000004">
    <property type="protein sequence ID" value="PZQ96125.1"/>
    <property type="molecule type" value="Genomic_DNA"/>
</dbReference>
<evidence type="ECO:0008006" key="3">
    <source>
        <dbReference type="Google" id="ProtNLM"/>
    </source>
</evidence>
<dbReference type="AlphaFoldDB" id="A0A2W5SAF3"/>
<organism evidence="1 2">
    <name type="scientific">Cereibacter sphaeroides</name>
    <name type="common">Rhodobacter sphaeroides</name>
    <dbReference type="NCBI Taxonomy" id="1063"/>
    <lineage>
        <taxon>Bacteria</taxon>
        <taxon>Pseudomonadati</taxon>
        <taxon>Pseudomonadota</taxon>
        <taxon>Alphaproteobacteria</taxon>
        <taxon>Rhodobacterales</taxon>
        <taxon>Paracoccaceae</taxon>
        <taxon>Cereibacter</taxon>
    </lineage>
</organism>
<comment type="caution">
    <text evidence="1">The sequence shown here is derived from an EMBL/GenBank/DDBJ whole genome shotgun (WGS) entry which is preliminary data.</text>
</comment>
<sequence length="98" mass="10538">MDNLIHASFARLDFTHCNAAGAYLYDEATEDLIGAVESVSESGADSQATLIIPALLGTQTVAVPVRYLRLKLTEDGGIYAVSKLSDNELRYMAEKSVA</sequence>
<accession>A0A2W5SAF3</accession>
<proteinExistence type="predicted"/>
<evidence type="ECO:0000313" key="2">
    <source>
        <dbReference type="Proteomes" id="UP000248975"/>
    </source>
</evidence>